<protein>
    <submittedName>
        <fullName evidence="1">Uncharacterized protein</fullName>
    </submittedName>
</protein>
<reference evidence="1 2" key="1">
    <citation type="submission" date="2020-08" db="EMBL/GenBank/DDBJ databases">
        <title>Cohnella phylogeny.</title>
        <authorList>
            <person name="Dunlap C."/>
        </authorList>
    </citation>
    <scope>NUCLEOTIDE SEQUENCE [LARGE SCALE GENOMIC DNA]</scope>
    <source>
        <strain evidence="1 2">DSM 28246</strain>
    </source>
</reference>
<name>A0A7X0RW07_9BACL</name>
<organism evidence="1 2">
    <name type="scientific">Cohnella nanjingensis</name>
    <dbReference type="NCBI Taxonomy" id="1387779"/>
    <lineage>
        <taxon>Bacteria</taxon>
        <taxon>Bacillati</taxon>
        <taxon>Bacillota</taxon>
        <taxon>Bacilli</taxon>
        <taxon>Bacillales</taxon>
        <taxon>Paenibacillaceae</taxon>
        <taxon>Cohnella</taxon>
    </lineage>
</organism>
<evidence type="ECO:0000313" key="2">
    <source>
        <dbReference type="Proteomes" id="UP000547209"/>
    </source>
</evidence>
<accession>A0A7X0RW07</accession>
<comment type="caution">
    <text evidence="1">The sequence shown here is derived from an EMBL/GenBank/DDBJ whole genome shotgun (WGS) entry which is preliminary data.</text>
</comment>
<keyword evidence="2" id="KW-1185">Reference proteome</keyword>
<dbReference type="EMBL" id="JACJVP010000051">
    <property type="protein sequence ID" value="MBB6674702.1"/>
    <property type="molecule type" value="Genomic_DNA"/>
</dbReference>
<gene>
    <name evidence="1" type="ORF">H7C19_28880</name>
</gene>
<proteinExistence type="predicted"/>
<dbReference type="Proteomes" id="UP000547209">
    <property type="component" value="Unassembled WGS sequence"/>
</dbReference>
<evidence type="ECO:0000313" key="1">
    <source>
        <dbReference type="EMBL" id="MBB6674702.1"/>
    </source>
</evidence>
<dbReference type="AlphaFoldDB" id="A0A7X0RW07"/>
<sequence>MKDLQKTELEDQTAYMIAGIPTPPDQQDIAATDMLSEAVGELTDELQHAFEGKPNEEV</sequence>
<dbReference type="RefSeq" id="WP_185672559.1">
    <property type="nucleotide sequence ID" value="NZ_JACJVP010000051.1"/>
</dbReference>